<name>A0AAD9WF08_9HELO</name>
<sequence length="530" mass="59118">MYLRTFVAVSSLALTVSSVQAPLLFDSEVLDHGPHLDHARRNAPHIFKALHSSMRQWGSSLNHNGMSFFSAAIPNNTLLYHGTRTKDRVNGTEWLAFEIEHAEVFARSRGPRGGKPGERPPGGPGGGPPDRGPPSNGRPQNRPEYPSEPGHGLADGPPKMPTDDDDGVTHGYLHIYRTSRALNNLLYLDGMSAGKTSLGTLDTQDLILRNDSKEDDHHPWSDYERAQTMCALGQDYGIEGILRMEAGFELILCNFSSGVDFLSAAQRPDYDKPEAYADLSHFEYVRGVAARYHGITAGRVAVNYSSMVSAFFYPLNLTNPDPSRAELPRLPASEREGLARIKSDVLGLFSQPRSVESVDWQGVVDMVVTRYADRLQLLASNLTERALLSEINFLLNVFVDYAEPSLSIATERCATSYLTLLTLRTESDFLIYEAIVTVTRKICSTLFELREILLNEDKELTKLKESPNAAIQELIEYLSWSTWLECGKCGYDEVCYVAIWPWGGVEDHFSPGCRKSDEMSDRRGYWDVGR</sequence>
<proteinExistence type="predicted"/>
<dbReference type="PANTHER" id="PTHR35204">
    <property type="entry name" value="YALI0A21131P"/>
    <property type="match status" value="1"/>
</dbReference>
<dbReference type="PANTHER" id="PTHR35204:SF1">
    <property type="entry name" value="ENTEROTOXIN"/>
    <property type="match status" value="1"/>
</dbReference>
<feature type="compositionally biased region" description="Pro residues" evidence="1">
    <location>
        <begin position="119"/>
        <end position="132"/>
    </location>
</feature>
<evidence type="ECO:0000256" key="2">
    <source>
        <dbReference type="SAM" id="SignalP"/>
    </source>
</evidence>
<dbReference type="InterPro" id="IPR038921">
    <property type="entry name" value="YOR389W-like"/>
</dbReference>
<reference evidence="3" key="1">
    <citation type="submission" date="2023-06" db="EMBL/GenBank/DDBJ databases">
        <title>Draft genome of Marssonina rosae.</title>
        <authorList>
            <person name="Cheng Q."/>
        </authorList>
    </citation>
    <scope>NUCLEOTIDE SEQUENCE</scope>
    <source>
        <strain evidence="3">R4</strain>
    </source>
</reference>
<dbReference type="AlphaFoldDB" id="A0AAD9WF08"/>
<protein>
    <submittedName>
        <fullName evidence="3">Uncharacterized protein</fullName>
    </submittedName>
</protein>
<feature type="region of interest" description="Disordered" evidence="1">
    <location>
        <begin position="106"/>
        <end position="166"/>
    </location>
</feature>
<gene>
    <name evidence="3" type="ORF">QTJ16_002444</name>
</gene>
<evidence type="ECO:0000313" key="3">
    <source>
        <dbReference type="EMBL" id="KAK2627798.1"/>
    </source>
</evidence>
<organism evidence="3 4">
    <name type="scientific">Diplocarpon rosae</name>
    <dbReference type="NCBI Taxonomy" id="946125"/>
    <lineage>
        <taxon>Eukaryota</taxon>
        <taxon>Fungi</taxon>
        <taxon>Dikarya</taxon>
        <taxon>Ascomycota</taxon>
        <taxon>Pezizomycotina</taxon>
        <taxon>Leotiomycetes</taxon>
        <taxon>Helotiales</taxon>
        <taxon>Drepanopezizaceae</taxon>
        <taxon>Diplocarpon</taxon>
    </lineage>
</organism>
<accession>A0AAD9WF08</accession>
<dbReference type="EMBL" id="JAUBYV010000003">
    <property type="protein sequence ID" value="KAK2627798.1"/>
    <property type="molecule type" value="Genomic_DNA"/>
</dbReference>
<keyword evidence="4" id="KW-1185">Reference proteome</keyword>
<comment type="caution">
    <text evidence="3">The sequence shown here is derived from an EMBL/GenBank/DDBJ whole genome shotgun (WGS) entry which is preliminary data.</text>
</comment>
<feature type="chain" id="PRO_5042062760" evidence="2">
    <location>
        <begin position="22"/>
        <end position="530"/>
    </location>
</feature>
<evidence type="ECO:0000313" key="4">
    <source>
        <dbReference type="Proteomes" id="UP001285354"/>
    </source>
</evidence>
<dbReference type="Proteomes" id="UP001285354">
    <property type="component" value="Unassembled WGS sequence"/>
</dbReference>
<feature type="signal peptide" evidence="2">
    <location>
        <begin position="1"/>
        <end position="21"/>
    </location>
</feature>
<keyword evidence="2" id="KW-0732">Signal</keyword>
<evidence type="ECO:0000256" key="1">
    <source>
        <dbReference type="SAM" id="MobiDB-lite"/>
    </source>
</evidence>